<gene>
    <name evidence="2" type="ORF">HanXRQr2_Chr15g0721171</name>
</gene>
<comment type="caution">
    <text evidence="2">The sequence shown here is derived from an EMBL/GenBank/DDBJ whole genome shotgun (WGS) entry which is preliminary data.</text>
</comment>
<proteinExistence type="predicted"/>
<reference evidence="2" key="2">
    <citation type="submission" date="2020-06" db="EMBL/GenBank/DDBJ databases">
        <title>Helianthus annuus Genome sequencing and assembly Release 2.</title>
        <authorList>
            <person name="Gouzy J."/>
            <person name="Langlade N."/>
            <person name="Munos S."/>
        </authorList>
    </citation>
    <scope>NUCLEOTIDE SEQUENCE</scope>
    <source>
        <tissue evidence="2">Leaves</tissue>
    </source>
</reference>
<protein>
    <recommendedName>
        <fullName evidence="1">PB1-like domain-containing protein</fullName>
    </recommendedName>
</protein>
<dbReference type="Proteomes" id="UP000215914">
    <property type="component" value="Unassembled WGS sequence"/>
</dbReference>
<dbReference type="Pfam" id="PF26130">
    <property type="entry name" value="PB1-like"/>
    <property type="match status" value="1"/>
</dbReference>
<name>A0A9K3E511_HELAN</name>
<dbReference type="Gramene" id="mRNA:HanXRQr2_Chr15g0721171">
    <property type="protein sequence ID" value="mRNA:HanXRQr2_Chr15g0721171"/>
    <property type="gene ID" value="HanXRQr2_Chr15g0721171"/>
</dbReference>
<dbReference type="InterPro" id="IPR058594">
    <property type="entry name" value="PB1-like_dom_pln"/>
</dbReference>
<evidence type="ECO:0000313" key="2">
    <source>
        <dbReference type="EMBL" id="KAF5766923.1"/>
    </source>
</evidence>
<organism evidence="2 3">
    <name type="scientific">Helianthus annuus</name>
    <name type="common">Common sunflower</name>
    <dbReference type="NCBI Taxonomy" id="4232"/>
    <lineage>
        <taxon>Eukaryota</taxon>
        <taxon>Viridiplantae</taxon>
        <taxon>Streptophyta</taxon>
        <taxon>Embryophyta</taxon>
        <taxon>Tracheophyta</taxon>
        <taxon>Spermatophyta</taxon>
        <taxon>Magnoliopsida</taxon>
        <taxon>eudicotyledons</taxon>
        <taxon>Gunneridae</taxon>
        <taxon>Pentapetalae</taxon>
        <taxon>asterids</taxon>
        <taxon>campanulids</taxon>
        <taxon>Asterales</taxon>
        <taxon>Asteraceae</taxon>
        <taxon>Asteroideae</taxon>
        <taxon>Heliantheae alliance</taxon>
        <taxon>Heliantheae</taxon>
        <taxon>Helianthus</taxon>
    </lineage>
</organism>
<evidence type="ECO:0000259" key="1">
    <source>
        <dbReference type="Pfam" id="PF26130"/>
    </source>
</evidence>
<feature type="domain" description="PB1-like" evidence="1">
    <location>
        <begin position="25"/>
        <end position="75"/>
    </location>
</feature>
<accession>A0A9K3E511</accession>
<evidence type="ECO:0000313" key="3">
    <source>
        <dbReference type="Proteomes" id="UP000215914"/>
    </source>
</evidence>
<sequence>MDHHLWKIRGDDQYFKPSDMYYDNDRQFSMRVHHGGNFVDNPSREYVDEKINFIDHVNILVLNMDVLEEMIKKLG</sequence>
<dbReference type="AlphaFoldDB" id="A0A9K3E511"/>
<keyword evidence="3" id="KW-1185">Reference proteome</keyword>
<dbReference type="EMBL" id="MNCJ02000330">
    <property type="protein sequence ID" value="KAF5766923.1"/>
    <property type="molecule type" value="Genomic_DNA"/>
</dbReference>
<reference evidence="2" key="1">
    <citation type="journal article" date="2017" name="Nature">
        <title>The sunflower genome provides insights into oil metabolism, flowering and Asterid evolution.</title>
        <authorList>
            <person name="Badouin H."/>
            <person name="Gouzy J."/>
            <person name="Grassa C.J."/>
            <person name="Murat F."/>
            <person name="Staton S.E."/>
            <person name="Cottret L."/>
            <person name="Lelandais-Briere C."/>
            <person name="Owens G.L."/>
            <person name="Carrere S."/>
            <person name="Mayjonade B."/>
            <person name="Legrand L."/>
            <person name="Gill N."/>
            <person name="Kane N.C."/>
            <person name="Bowers J.E."/>
            <person name="Hubner S."/>
            <person name="Bellec A."/>
            <person name="Berard A."/>
            <person name="Berges H."/>
            <person name="Blanchet N."/>
            <person name="Boniface M.C."/>
            <person name="Brunel D."/>
            <person name="Catrice O."/>
            <person name="Chaidir N."/>
            <person name="Claudel C."/>
            <person name="Donnadieu C."/>
            <person name="Faraut T."/>
            <person name="Fievet G."/>
            <person name="Helmstetter N."/>
            <person name="King M."/>
            <person name="Knapp S.J."/>
            <person name="Lai Z."/>
            <person name="Le Paslier M.C."/>
            <person name="Lippi Y."/>
            <person name="Lorenzon L."/>
            <person name="Mandel J.R."/>
            <person name="Marage G."/>
            <person name="Marchand G."/>
            <person name="Marquand E."/>
            <person name="Bret-Mestries E."/>
            <person name="Morien E."/>
            <person name="Nambeesan S."/>
            <person name="Nguyen T."/>
            <person name="Pegot-Espagnet P."/>
            <person name="Pouilly N."/>
            <person name="Raftis F."/>
            <person name="Sallet E."/>
            <person name="Schiex T."/>
            <person name="Thomas J."/>
            <person name="Vandecasteele C."/>
            <person name="Vares D."/>
            <person name="Vear F."/>
            <person name="Vautrin S."/>
            <person name="Crespi M."/>
            <person name="Mangin B."/>
            <person name="Burke J.M."/>
            <person name="Salse J."/>
            <person name="Munos S."/>
            <person name="Vincourt P."/>
            <person name="Rieseberg L.H."/>
            <person name="Langlade N.B."/>
        </authorList>
    </citation>
    <scope>NUCLEOTIDE SEQUENCE</scope>
    <source>
        <tissue evidence="2">Leaves</tissue>
    </source>
</reference>